<dbReference type="Gene3D" id="3.10.450.50">
    <property type="match status" value="1"/>
</dbReference>
<proteinExistence type="predicted"/>
<accession>A0A318HY53</accession>
<feature type="chain" id="PRO_5016444909" description="Lipoprotein" evidence="1">
    <location>
        <begin position="21"/>
        <end position="320"/>
    </location>
</feature>
<evidence type="ECO:0008006" key="4">
    <source>
        <dbReference type="Google" id="ProtNLM"/>
    </source>
</evidence>
<keyword evidence="3" id="KW-1185">Reference proteome</keyword>
<gene>
    <name evidence="2" type="ORF">EJ73_00748</name>
</gene>
<evidence type="ECO:0000313" key="2">
    <source>
        <dbReference type="EMBL" id="PXX23398.1"/>
    </source>
</evidence>
<dbReference type="PROSITE" id="PS51257">
    <property type="entry name" value="PROKAR_LIPOPROTEIN"/>
    <property type="match status" value="1"/>
</dbReference>
<feature type="signal peptide" evidence="1">
    <location>
        <begin position="1"/>
        <end position="20"/>
    </location>
</feature>
<reference evidence="2 3" key="1">
    <citation type="submission" date="2018-05" db="EMBL/GenBank/DDBJ databases">
        <title>Genomic Encyclopedia of Type Strains, Phase I: the one thousand microbial genomes (KMG-I) project.</title>
        <authorList>
            <person name="Kyrpides N."/>
        </authorList>
    </citation>
    <scope>NUCLEOTIDE SEQUENCE [LARGE SCALE GENOMIC DNA]</scope>
    <source>
        <strain evidence="2 3">DSM 15611</strain>
    </source>
</reference>
<dbReference type="Proteomes" id="UP000248314">
    <property type="component" value="Unassembled WGS sequence"/>
</dbReference>
<name>A0A318HY53_9BACT</name>
<evidence type="ECO:0000256" key="1">
    <source>
        <dbReference type="SAM" id="SignalP"/>
    </source>
</evidence>
<dbReference type="EMBL" id="QJJX01000006">
    <property type="protein sequence ID" value="PXX23398.1"/>
    <property type="molecule type" value="Genomic_DNA"/>
</dbReference>
<sequence>MNVKYFMFALLALMLIMACSGNKKSDANGAGGDSLATAKDSVQLYVEEEDKTDYSKFVDKPVRVDTTVGDWEIHARQFYNGRKFTVGNDVYADYAVKFNIFKARKPVFKNYKVDSKALAGSGYMDGFSLSLAEYFEITPTTVYVGFGYCEPETDNCAEYILALGGDGSVRKYEASLCSADGDMDGYVDDVYWFFSLYVNELSQASPNADAIKQVLNRYCTKAFAKQLQSQKLKNNLLLASPQFDYRWLRSLAVYSMDMQTKTCVVSYTKTDGTEVYRRLKMQLKPGHEYQYYIAGVMDADKSDVVGDEDEEETVEGFCSH</sequence>
<keyword evidence="1" id="KW-0732">Signal</keyword>
<dbReference type="OrthoDB" id="1082400at2"/>
<comment type="caution">
    <text evidence="2">The sequence shown here is derived from an EMBL/GenBank/DDBJ whole genome shotgun (WGS) entry which is preliminary data.</text>
</comment>
<dbReference type="RefSeq" id="WP_025815397.1">
    <property type="nucleotide sequence ID" value="NZ_BAIZ01000004.1"/>
</dbReference>
<protein>
    <recommendedName>
        <fullName evidence="4">Lipoprotein</fullName>
    </recommendedName>
</protein>
<evidence type="ECO:0000313" key="3">
    <source>
        <dbReference type="Proteomes" id="UP000248314"/>
    </source>
</evidence>
<organism evidence="2 3">
    <name type="scientific">Hoylesella shahii DSM 15611 = JCM 12083</name>
    <dbReference type="NCBI Taxonomy" id="1122991"/>
    <lineage>
        <taxon>Bacteria</taxon>
        <taxon>Pseudomonadati</taxon>
        <taxon>Bacteroidota</taxon>
        <taxon>Bacteroidia</taxon>
        <taxon>Bacteroidales</taxon>
        <taxon>Prevotellaceae</taxon>
        <taxon>Hoylesella</taxon>
    </lineage>
</organism>
<dbReference type="AlphaFoldDB" id="A0A318HY53"/>